<dbReference type="EMBL" id="UZAJ01000976">
    <property type="protein sequence ID" value="VDO31076.1"/>
    <property type="molecule type" value="Genomic_DNA"/>
</dbReference>
<gene>
    <name evidence="1" type="ORF">OFLC_LOCUS1872</name>
</gene>
<dbReference type="AlphaFoldDB" id="A0A183H314"/>
<evidence type="ECO:0000313" key="1">
    <source>
        <dbReference type="EMBL" id="VDO31076.1"/>
    </source>
</evidence>
<evidence type="ECO:0000313" key="3">
    <source>
        <dbReference type="WBParaSite" id="OFLC_0000187301-mRNA-1"/>
    </source>
</evidence>
<name>A0A183H314_9BILA</name>
<protein>
    <submittedName>
        <fullName evidence="3">UBR-type domain-containing protein</fullName>
    </submittedName>
</protein>
<dbReference type="WBParaSite" id="OFLC_0000187301-mRNA-1">
    <property type="protein sequence ID" value="OFLC_0000187301-mRNA-1"/>
    <property type="gene ID" value="OFLC_0000187301"/>
</dbReference>
<proteinExistence type="predicted"/>
<reference evidence="3" key="1">
    <citation type="submission" date="2016-06" db="UniProtKB">
        <authorList>
            <consortium name="WormBaseParasite"/>
        </authorList>
    </citation>
    <scope>IDENTIFICATION</scope>
</reference>
<keyword evidence="2" id="KW-1185">Reference proteome</keyword>
<accession>A0A183H314</accession>
<organism evidence="3">
    <name type="scientific">Onchocerca flexuosa</name>
    <dbReference type="NCBI Taxonomy" id="387005"/>
    <lineage>
        <taxon>Eukaryota</taxon>
        <taxon>Metazoa</taxon>
        <taxon>Ecdysozoa</taxon>
        <taxon>Nematoda</taxon>
        <taxon>Chromadorea</taxon>
        <taxon>Rhabditida</taxon>
        <taxon>Spirurina</taxon>
        <taxon>Spiruromorpha</taxon>
        <taxon>Filarioidea</taxon>
        <taxon>Onchocercidae</taxon>
        <taxon>Onchocerca</taxon>
    </lineage>
</organism>
<reference evidence="1 2" key="2">
    <citation type="submission" date="2018-11" db="EMBL/GenBank/DDBJ databases">
        <authorList>
            <consortium name="Pathogen Informatics"/>
        </authorList>
    </citation>
    <scope>NUCLEOTIDE SEQUENCE [LARGE SCALE GENOMIC DNA]</scope>
</reference>
<dbReference type="Proteomes" id="UP000267606">
    <property type="component" value="Unassembled WGS sequence"/>
</dbReference>
<sequence length="112" mass="12268">MPLPFRVPVAQVISRLAQHFRHLEQAGSPPVMFPSAFSHQQLVAATVELSCSAMKSASVSSNFDSSPRVYQETGNLCLIQKCVLCGSECCYSMSAKKESPDTIDCCCNSKRY</sequence>
<evidence type="ECO:0000313" key="2">
    <source>
        <dbReference type="Proteomes" id="UP000267606"/>
    </source>
</evidence>